<dbReference type="Gene3D" id="3.30.420.10">
    <property type="entry name" value="Ribonuclease H-like superfamily/Ribonuclease H"/>
    <property type="match status" value="1"/>
</dbReference>
<keyword evidence="3" id="KW-1185">Reference proteome</keyword>
<evidence type="ECO:0000313" key="2">
    <source>
        <dbReference type="EMBL" id="KAJ8871716.1"/>
    </source>
</evidence>
<evidence type="ECO:0000256" key="1">
    <source>
        <dbReference type="SAM" id="MobiDB-lite"/>
    </source>
</evidence>
<sequence length="818" mass="90297">MVAAISLATNLRTCNSKMAIRFIWNMFFARWRCGNSLDSLSVGIGFDSRSVHPDSDFSMVFRNHSRRMLGWVPNKGHGRFLPNPSPIPLPCANCTVSNDLAIDRRTGFNPRPGHRIFAYGNRARRYRWSAGFLGDLPCPTPFNSGVAPYSPPSPSSALKTSLIRAAQISSLTLSDKGDDNTRGQRPVAPTCKALNPRAVLPLLRSAVQLMSVTVLVCLNVCLWEREIPEKTHRPAASSCTILPFENLGATRRESNPVLLGVNVCVTAAPTKISSRDYQQFDTKLRPQHTSEPTIAKCGDRDVLTGFRASERVKRFGRLLTVMSWHPMKVIEVSMEQRWNEWAGGTGISHAKVRPWIVIGEEGGGAVGTRAPRGGNQATVVTNPLMAGVLVTVYCSPSAPLTALNCVTGRTLMRLCAPATPPAEKGKGGGGYASASWKLNLTKPGELHHCLKAVHDKVSTIEINLRKKKSLLLPADILTSALSDMRPTFACREQSKGTCRATKLFVASDAIRDPAEGVGQISRSWQPLNTPWLLLRGDQCPKKLGLGAVIWPSRSPDLTPLYYFLWDVVKGVEYEAPMPSEEDLTARIHAATQLLSTQPRVSTICRRCNRVQGSTIRTPFVICNILFGSVFGAPDNTVQYRVISISLSDAAYLQFQQELLPECLEDVSLEVSENTLRDHCQIGFVLADSEPVTNAVQFRRRGPMRQWREITETNRTVLRAPSHTVAFTRRVSRPLVHSHHKHLVRRRLVVSSSSPMSLAALDFTRLPHSARDVRPRGRWDIYRVVGQRPEMQPCAESPSSQYIPAHPPKSLASPAGEGE</sequence>
<feature type="region of interest" description="Disordered" evidence="1">
    <location>
        <begin position="789"/>
        <end position="818"/>
    </location>
</feature>
<proteinExistence type="predicted"/>
<dbReference type="Proteomes" id="UP001159363">
    <property type="component" value="Chromosome 11"/>
</dbReference>
<dbReference type="EMBL" id="JARBHB010000012">
    <property type="protein sequence ID" value="KAJ8871716.1"/>
    <property type="molecule type" value="Genomic_DNA"/>
</dbReference>
<accession>A0ABQ9GI47</accession>
<evidence type="ECO:0000313" key="3">
    <source>
        <dbReference type="Proteomes" id="UP001159363"/>
    </source>
</evidence>
<name>A0ABQ9GI47_9NEOP</name>
<reference evidence="2 3" key="1">
    <citation type="submission" date="2023-02" db="EMBL/GenBank/DDBJ databases">
        <title>LHISI_Scaffold_Assembly.</title>
        <authorList>
            <person name="Stuart O.P."/>
            <person name="Cleave R."/>
            <person name="Magrath M.J.L."/>
            <person name="Mikheyev A.S."/>
        </authorList>
    </citation>
    <scope>NUCLEOTIDE SEQUENCE [LARGE SCALE GENOMIC DNA]</scope>
    <source>
        <strain evidence="2">Daus_M_001</strain>
        <tissue evidence="2">Leg muscle</tissue>
    </source>
</reference>
<gene>
    <name evidence="2" type="ORF">PR048_028048</name>
</gene>
<protein>
    <submittedName>
        <fullName evidence="2">Uncharacterized protein</fullName>
    </submittedName>
</protein>
<organism evidence="2 3">
    <name type="scientific">Dryococelus australis</name>
    <dbReference type="NCBI Taxonomy" id="614101"/>
    <lineage>
        <taxon>Eukaryota</taxon>
        <taxon>Metazoa</taxon>
        <taxon>Ecdysozoa</taxon>
        <taxon>Arthropoda</taxon>
        <taxon>Hexapoda</taxon>
        <taxon>Insecta</taxon>
        <taxon>Pterygota</taxon>
        <taxon>Neoptera</taxon>
        <taxon>Polyneoptera</taxon>
        <taxon>Phasmatodea</taxon>
        <taxon>Verophasmatodea</taxon>
        <taxon>Anareolatae</taxon>
        <taxon>Phasmatidae</taxon>
        <taxon>Eurycanthinae</taxon>
        <taxon>Dryococelus</taxon>
    </lineage>
</organism>
<comment type="caution">
    <text evidence="2">The sequence shown here is derived from an EMBL/GenBank/DDBJ whole genome shotgun (WGS) entry which is preliminary data.</text>
</comment>
<dbReference type="InterPro" id="IPR036397">
    <property type="entry name" value="RNaseH_sf"/>
</dbReference>